<dbReference type="PROSITE" id="PS51318">
    <property type="entry name" value="TAT"/>
    <property type="match status" value="1"/>
</dbReference>
<proteinExistence type="predicted"/>
<dbReference type="PANTHER" id="PTHR13754">
    <property type="entry name" value="METALLO-BETA-LACTAMASE SUPERFAMILY PROTEIN"/>
    <property type="match status" value="1"/>
</dbReference>
<dbReference type="Gene3D" id="3.60.15.10">
    <property type="entry name" value="Ribonuclease Z/Hydroxyacylglutathione hydrolase-like"/>
    <property type="match status" value="1"/>
</dbReference>
<dbReference type="Proteomes" id="UP000198263">
    <property type="component" value="Unassembled WGS sequence"/>
</dbReference>
<dbReference type="InterPro" id="IPR041712">
    <property type="entry name" value="DHPS-like_MBL-fold"/>
</dbReference>
<feature type="domain" description="Metallo-beta-lactamase" evidence="1">
    <location>
        <begin position="114"/>
        <end position="160"/>
    </location>
</feature>
<evidence type="ECO:0000259" key="1">
    <source>
        <dbReference type="Pfam" id="PF00753"/>
    </source>
</evidence>
<dbReference type="InterPro" id="IPR006311">
    <property type="entry name" value="TAT_signal"/>
</dbReference>
<dbReference type="EMBL" id="FCNV02000016">
    <property type="protein sequence ID" value="SAL48806.1"/>
    <property type="molecule type" value="Genomic_DNA"/>
</dbReference>
<dbReference type="CDD" id="cd07713">
    <property type="entry name" value="DHPS-like_MBL-fold"/>
    <property type="match status" value="1"/>
</dbReference>
<organism evidence="2 3">
    <name type="scientific">Caballeronia concitans</name>
    <dbReference type="NCBI Taxonomy" id="1777133"/>
    <lineage>
        <taxon>Bacteria</taxon>
        <taxon>Pseudomonadati</taxon>
        <taxon>Pseudomonadota</taxon>
        <taxon>Betaproteobacteria</taxon>
        <taxon>Burkholderiales</taxon>
        <taxon>Burkholderiaceae</taxon>
        <taxon>Caballeronia</taxon>
    </lineage>
</organism>
<sequence>MNDDYLASRSRRTLLRATGAGAMGVLSGALLGPSHLAWAEPLTGAVPTVDKLSIRVVTDSSYSALLPGGRTGTVDIVRFGLPLSPSHAPGRTLENEWGLSLLAHSTQGAQSRQVLIDFGYTPGTLNNNLELLKIDPAQLDALLLTHGHYDHFGGMVGFLQNNHSKLKTKLPIYLGGEECFCTRENRGGQFGSLDRQAMRDAGLVITFAERPAIVADHAFTTGWIDQMTFEKPINPSVMTVGMRDGVGCAADKLPAAKQNVMSIPDDFEHEQSTAYLVKDRGLVVLTSCAHRGVLNSVRMAMKVSGVAKVHAIIGGFHLTPQPLEYQQKTVDELKAIDPDYLIPMHCSGQTFYTMASQGLPGKVLLSSTGTQFTFGA</sequence>
<keyword evidence="3" id="KW-1185">Reference proteome</keyword>
<dbReference type="InterPro" id="IPR036866">
    <property type="entry name" value="RibonucZ/Hydroxyglut_hydro"/>
</dbReference>
<dbReference type="OrthoDB" id="9784009at2"/>
<protein>
    <submittedName>
        <fullName evidence="2">Ribonuclease Z</fullName>
    </submittedName>
</protein>
<evidence type="ECO:0000313" key="2">
    <source>
        <dbReference type="EMBL" id="SAL48806.1"/>
    </source>
</evidence>
<dbReference type="GO" id="GO:0016740">
    <property type="term" value="F:transferase activity"/>
    <property type="evidence" value="ECO:0007669"/>
    <property type="project" value="TreeGrafter"/>
</dbReference>
<evidence type="ECO:0000313" key="3">
    <source>
        <dbReference type="Proteomes" id="UP000198263"/>
    </source>
</evidence>
<dbReference type="SUPFAM" id="SSF56281">
    <property type="entry name" value="Metallo-hydrolase/oxidoreductase"/>
    <property type="match status" value="1"/>
</dbReference>
<dbReference type="InterPro" id="IPR052926">
    <property type="entry name" value="Metallo-beta-lactamase_dom"/>
</dbReference>
<name>A0A658R4K4_9BURK</name>
<gene>
    <name evidence="2" type="ORF">AWB72_05096</name>
</gene>
<comment type="caution">
    <text evidence="2">The sequence shown here is derived from an EMBL/GenBank/DDBJ whole genome shotgun (WGS) entry which is preliminary data.</text>
</comment>
<dbReference type="InterPro" id="IPR001279">
    <property type="entry name" value="Metallo-B-lactamas"/>
</dbReference>
<reference evidence="2 3" key="1">
    <citation type="submission" date="2016-01" db="EMBL/GenBank/DDBJ databases">
        <authorList>
            <person name="Peeters C."/>
        </authorList>
    </citation>
    <scope>NUCLEOTIDE SEQUENCE [LARGE SCALE GENOMIC DNA]</scope>
    <source>
        <strain evidence="2">LMG 29315</strain>
    </source>
</reference>
<dbReference type="Pfam" id="PF00753">
    <property type="entry name" value="Lactamase_B"/>
    <property type="match status" value="1"/>
</dbReference>
<accession>A0A658R4K4</accession>
<dbReference type="AlphaFoldDB" id="A0A658R4K4"/>
<dbReference type="RefSeq" id="WP_087128832.1">
    <property type="nucleotide sequence ID" value="NZ_FCNV02000016.1"/>
</dbReference>
<dbReference type="PANTHER" id="PTHR13754:SF13">
    <property type="entry name" value="METALLO-BETA-LACTAMASE SUPERFAMILY PROTEIN (AFU_ORTHOLOGUE AFUA_3G07630)"/>
    <property type="match status" value="1"/>
</dbReference>